<feature type="compositionally biased region" description="Low complexity" evidence="2">
    <location>
        <begin position="129"/>
        <end position="140"/>
    </location>
</feature>
<name>A0ABS7Q0W8_9ACTN</name>
<keyword evidence="4" id="KW-1185">Reference proteome</keyword>
<evidence type="ECO:0000313" key="4">
    <source>
        <dbReference type="Proteomes" id="UP000778578"/>
    </source>
</evidence>
<evidence type="ECO:0000256" key="1">
    <source>
        <dbReference type="SAM" id="Coils"/>
    </source>
</evidence>
<keyword evidence="1" id="KW-0175">Coiled coil</keyword>
<proteinExistence type="predicted"/>
<dbReference type="RefSeq" id="WP_222959377.1">
    <property type="nucleotide sequence ID" value="NZ_JAINZZ010000001.1"/>
</dbReference>
<dbReference type="EMBL" id="JAINZZ010000001">
    <property type="protein sequence ID" value="MBY8876090.1"/>
    <property type="molecule type" value="Genomic_DNA"/>
</dbReference>
<feature type="coiled-coil region" evidence="1">
    <location>
        <begin position="8"/>
        <end position="49"/>
    </location>
</feature>
<evidence type="ECO:0000313" key="3">
    <source>
        <dbReference type="EMBL" id="MBY8876090.1"/>
    </source>
</evidence>
<gene>
    <name evidence="3" type="ORF">K7862_00340</name>
</gene>
<organism evidence="3 4">
    <name type="scientific">Actinacidiphila acidipaludis</name>
    <dbReference type="NCBI Taxonomy" id="2873382"/>
    <lineage>
        <taxon>Bacteria</taxon>
        <taxon>Bacillati</taxon>
        <taxon>Actinomycetota</taxon>
        <taxon>Actinomycetes</taxon>
        <taxon>Kitasatosporales</taxon>
        <taxon>Streptomycetaceae</taxon>
        <taxon>Actinacidiphila</taxon>
    </lineage>
</organism>
<feature type="region of interest" description="Disordered" evidence="2">
    <location>
        <begin position="63"/>
        <end position="140"/>
    </location>
</feature>
<dbReference type="Proteomes" id="UP000778578">
    <property type="component" value="Unassembled WGS sequence"/>
</dbReference>
<evidence type="ECO:0000256" key="2">
    <source>
        <dbReference type="SAM" id="MobiDB-lite"/>
    </source>
</evidence>
<protein>
    <submittedName>
        <fullName evidence="3">Uncharacterized protein</fullName>
    </submittedName>
</protein>
<accession>A0ABS7Q0W8</accession>
<comment type="caution">
    <text evidence="3">The sequence shown here is derived from an EMBL/GenBank/DDBJ whole genome shotgun (WGS) entry which is preliminary data.</text>
</comment>
<sequence length="209" mass="21549">MIPATHSAHSIETTAESLRDELARLEIQKQALERELAAVVAHLDSVQQTLGALHGLMADARATPAGGASDGDATEQVDAADPAVSRQRPVPARPTVSAPPPPSSSPTSAALPRQAKTGAKDVRKEPVPASASASGHAEGHSAYGKITDQILEYFAGIGGVEVRARDVAAALGRDSGNGSINAVRSTLDRLVGASRLQRAGRGLYRAQNS</sequence>
<reference evidence="3 4" key="1">
    <citation type="submission" date="2021-08" db="EMBL/GenBank/DDBJ databases">
        <title>WGS of actinomycetes from Thailand.</title>
        <authorList>
            <person name="Thawai C."/>
        </authorList>
    </citation>
    <scope>NUCLEOTIDE SEQUENCE [LARGE SCALE GENOMIC DNA]</scope>
    <source>
        <strain evidence="3 4">PLK6-54</strain>
    </source>
</reference>